<dbReference type="PANTHER" id="PTHR33064">
    <property type="entry name" value="POL PROTEIN"/>
    <property type="match status" value="1"/>
</dbReference>
<feature type="compositionally biased region" description="Low complexity" evidence="1">
    <location>
        <begin position="43"/>
        <end position="56"/>
    </location>
</feature>
<feature type="compositionally biased region" description="Low complexity" evidence="1">
    <location>
        <begin position="278"/>
        <end position="289"/>
    </location>
</feature>
<feature type="compositionally biased region" description="Basic and acidic residues" evidence="1">
    <location>
        <begin position="669"/>
        <end position="678"/>
    </location>
</feature>
<comment type="caution">
    <text evidence="2">The sequence shown here is derived from an EMBL/GenBank/DDBJ whole genome shotgun (WGS) entry which is preliminary data.</text>
</comment>
<sequence>MSLGPSGAKYMRSRVNSPDRRPAGPSRTPEKPDRQEERQIQAGRTTPTTNSTGSSNRLDEYFQMAMNRFLKEQSLVTVQPPPLGAQDIDMESIGAPHLHSWEYDPDDLGIPRSSGHPFSRAAVTSAAIGPGGSSLIQRSSISAISDLKEFTGKDMDEDRARAWFGKVKSAFQRDQATEEEKCLTFVDLMVGPAKNWHRQLSRTTKTKWVDLHENGNPKERLEHVDHYIETLGDPELADHLTLLRLADVDELEEVLRAREQTKSRQRRSAFGSKCRQQTPASAPATPARTMVRAIQAQDPSSKSEGVSGSDGSDSEAELRRIFLVAAEEKLISTGGASQNPDPARSRTKASEGGRFPTVATRERAITKIETAALIETHRSGLLEAPDMSPNGSLSVCVSWMGGVHEAGEYPMEEFYNQIRKWYDPTRHAGRFPQQTAKIASLPQISDFSRSNAEVALDLKRGESRGYWKRHAPGKWFRQPKISGRINQERVILLLDTDAEVSILDTTFARKVGCHFDTINNVYITEGRTRIKITLAGYLVYFFDIWIGDLSGQNAILTWISWSRPIVWREGEISDIRTKSADLGGSVGRNGGEDNIVSHKETVGGQRRMMVTEGPGRFRYLVISNIGDEILRLDHRLEVGIRTKYPDSQGSCPSCLVNLALESTVNTRSEPPELMEKPEQPAVQRPTYPTPRSILRRPETADIDRNRTSSNDHKDELYHLESGDLSAEDLDGYLAVLPKIPISTIAKVSIENLQVGDSRSATPEEIEKLRQIIWKKRHLLIDKANAQPPAAKGVMCGINADPLRIRKVPTRFREKVAGLIKGLLAAEIIRPSTSPWASPIVIVRKRNGVDIRLCIDYKLVNSLRG</sequence>
<feature type="region of interest" description="Disordered" evidence="1">
    <location>
        <begin position="1"/>
        <end position="56"/>
    </location>
</feature>
<feature type="region of interest" description="Disordered" evidence="1">
    <location>
        <begin position="258"/>
        <end position="314"/>
    </location>
</feature>
<evidence type="ECO:0000256" key="1">
    <source>
        <dbReference type="SAM" id="MobiDB-lite"/>
    </source>
</evidence>
<organism evidence="2 3">
    <name type="scientific">Phytophthora megakarya</name>
    <dbReference type="NCBI Taxonomy" id="4795"/>
    <lineage>
        <taxon>Eukaryota</taxon>
        <taxon>Sar</taxon>
        <taxon>Stramenopiles</taxon>
        <taxon>Oomycota</taxon>
        <taxon>Peronosporomycetes</taxon>
        <taxon>Peronosporales</taxon>
        <taxon>Peronosporaceae</taxon>
        <taxon>Phytophthora</taxon>
    </lineage>
</organism>
<dbReference type="SUPFAM" id="SSF56672">
    <property type="entry name" value="DNA/RNA polymerases"/>
    <property type="match status" value="1"/>
</dbReference>
<evidence type="ECO:0000313" key="2">
    <source>
        <dbReference type="EMBL" id="OWZ22677.1"/>
    </source>
</evidence>
<feature type="region of interest" description="Disordered" evidence="1">
    <location>
        <begin position="332"/>
        <end position="355"/>
    </location>
</feature>
<protein>
    <recommendedName>
        <fullName evidence="4">Reverse transcriptase</fullName>
    </recommendedName>
</protein>
<feature type="compositionally biased region" description="Basic and acidic residues" evidence="1">
    <location>
        <begin position="17"/>
        <end position="39"/>
    </location>
</feature>
<feature type="compositionally biased region" description="Low complexity" evidence="1">
    <location>
        <begin position="298"/>
        <end position="311"/>
    </location>
</feature>
<evidence type="ECO:0000313" key="3">
    <source>
        <dbReference type="Proteomes" id="UP000198211"/>
    </source>
</evidence>
<feature type="region of interest" description="Disordered" evidence="1">
    <location>
        <begin position="666"/>
        <end position="710"/>
    </location>
</feature>
<name>A0A225X052_9STRA</name>
<dbReference type="InterPro" id="IPR043502">
    <property type="entry name" value="DNA/RNA_pol_sf"/>
</dbReference>
<keyword evidence="3" id="KW-1185">Reference proteome</keyword>
<dbReference type="EMBL" id="NBNE01000118">
    <property type="protein sequence ID" value="OWZ22677.1"/>
    <property type="molecule type" value="Genomic_DNA"/>
</dbReference>
<feature type="compositionally biased region" description="Basic and acidic residues" evidence="1">
    <location>
        <begin position="695"/>
        <end position="710"/>
    </location>
</feature>
<dbReference type="PANTHER" id="PTHR33064:SF37">
    <property type="entry name" value="RIBONUCLEASE H"/>
    <property type="match status" value="1"/>
</dbReference>
<proteinExistence type="predicted"/>
<accession>A0A225X052</accession>
<dbReference type="Gene3D" id="3.10.10.10">
    <property type="entry name" value="HIV Type 1 Reverse Transcriptase, subunit A, domain 1"/>
    <property type="match status" value="1"/>
</dbReference>
<dbReference type="InterPro" id="IPR051320">
    <property type="entry name" value="Viral_Replic_Matur_Polypro"/>
</dbReference>
<dbReference type="AlphaFoldDB" id="A0A225X052"/>
<dbReference type="OrthoDB" id="128724at2759"/>
<gene>
    <name evidence="2" type="ORF">PHMEG_0002591</name>
</gene>
<dbReference type="Proteomes" id="UP000198211">
    <property type="component" value="Unassembled WGS sequence"/>
</dbReference>
<reference evidence="3" key="1">
    <citation type="submission" date="2017-03" db="EMBL/GenBank/DDBJ databases">
        <title>Phytopthora megakarya and P. palmivora, two closely related causual agents of cacao black pod achieved similar genome size and gene model numbers by different mechanisms.</title>
        <authorList>
            <person name="Ali S."/>
            <person name="Shao J."/>
            <person name="Larry D.J."/>
            <person name="Kronmiller B."/>
            <person name="Shen D."/>
            <person name="Strem M.D."/>
            <person name="Melnick R.L."/>
            <person name="Guiltinan M.J."/>
            <person name="Tyler B.M."/>
            <person name="Meinhardt L.W."/>
            <person name="Bailey B.A."/>
        </authorList>
    </citation>
    <scope>NUCLEOTIDE SEQUENCE [LARGE SCALE GENOMIC DNA]</scope>
    <source>
        <strain evidence="3">zdho120</strain>
    </source>
</reference>
<evidence type="ECO:0008006" key="4">
    <source>
        <dbReference type="Google" id="ProtNLM"/>
    </source>
</evidence>